<evidence type="ECO:0000256" key="9">
    <source>
        <dbReference type="ARBA" id="ARBA00022960"/>
    </source>
</evidence>
<dbReference type="SUPFAM" id="SSF53623">
    <property type="entry name" value="MurD-like peptide ligases, catalytic domain"/>
    <property type="match status" value="1"/>
</dbReference>
<dbReference type="NCBIfam" id="TIGR01082">
    <property type="entry name" value="murC"/>
    <property type="match status" value="1"/>
</dbReference>
<keyword evidence="11 14" id="KW-0131">Cell cycle</keyword>
<dbReference type="GO" id="GO:0051301">
    <property type="term" value="P:cell division"/>
    <property type="evidence" value="ECO:0007669"/>
    <property type="project" value="UniProtKB-KW"/>
</dbReference>
<comment type="function">
    <text evidence="14">Cell wall formation.</text>
</comment>
<evidence type="ECO:0000256" key="6">
    <source>
        <dbReference type="ARBA" id="ARBA00022618"/>
    </source>
</evidence>
<reference evidence="18" key="2">
    <citation type="submission" date="2020-09" db="EMBL/GenBank/DDBJ databases">
        <authorList>
            <person name="Sun Q."/>
            <person name="Sedlacek I."/>
        </authorList>
    </citation>
    <scope>NUCLEOTIDE SEQUENCE</scope>
    <source>
        <strain evidence="18">CCM 7684</strain>
    </source>
</reference>
<dbReference type="InterPro" id="IPR013221">
    <property type="entry name" value="Mur_ligase_cen"/>
</dbReference>
<keyword evidence="12 14" id="KW-0961">Cell wall biogenesis/degradation</keyword>
<reference evidence="18" key="1">
    <citation type="journal article" date="2014" name="Int. J. Syst. Evol. Microbiol.">
        <title>Complete genome sequence of Corynebacterium casei LMG S-19264T (=DSM 44701T), isolated from a smear-ripened cheese.</title>
        <authorList>
            <consortium name="US DOE Joint Genome Institute (JGI-PGF)"/>
            <person name="Walter F."/>
            <person name="Albersmeier A."/>
            <person name="Kalinowski J."/>
            <person name="Ruckert C."/>
        </authorList>
    </citation>
    <scope>NUCLEOTIDE SEQUENCE</scope>
    <source>
        <strain evidence="18">CCM 7684</strain>
    </source>
</reference>
<comment type="pathway">
    <text evidence="2 14">Cell wall biogenesis; peptidoglycan biosynthesis.</text>
</comment>
<feature type="domain" description="Mur ligase C-terminal" evidence="16">
    <location>
        <begin position="320"/>
        <end position="450"/>
    </location>
</feature>
<evidence type="ECO:0000256" key="2">
    <source>
        <dbReference type="ARBA" id="ARBA00004752"/>
    </source>
</evidence>
<dbReference type="InterPro" id="IPR050061">
    <property type="entry name" value="MurCDEF_pg_biosynth"/>
</dbReference>
<dbReference type="GO" id="GO:0009252">
    <property type="term" value="P:peptidoglycan biosynthetic process"/>
    <property type="evidence" value="ECO:0007669"/>
    <property type="project" value="UniProtKB-UniRule"/>
</dbReference>
<comment type="catalytic activity">
    <reaction evidence="13 14">
        <text>UDP-N-acetyl-alpha-D-muramate + L-alanine + ATP = UDP-N-acetyl-alpha-D-muramoyl-L-alanine + ADP + phosphate + H(+)</text>
        <dbReference type="Rhea" id="RHEA:23372"/>
        <dbReference type="ChEBI" id="CHEBI:15378"/>
        <dbReference type="ChEBI" id="CHEBI:30616"/>
        <dbReference type="ChEBI" id="CHEBI:43474"/>
        <dbReference type="ChEBI" id="CHEBI:57972"/>
        <dbReference type="ChEBI" id="CHEBI:70757"/>
        <dbReference type="ChEBI" id="CHEBI:83898"/>
        <dbReference type="ChEBI" id="CHEBI:456216"/>
        <dbReference type="EC" id="6.3.2.8"/>
    </reaction>
</comment>
<keyword evidence="6 14" id="KW-0132">Cell division</keyword>
<keyword evidence="10 14" id="KW-0573">Peptidoglycan synthesis</keyword>
<dbReference type="HAMAP" id="MF_00046">
    <property type="entry name" value="MurC"/>
    <property type="match status" value="1"/>
</dbReference>
<evidence type="ECO:0000256" key="11">
    <source>
        <dbReference type="ARBA" id="ARBA00023306"/>
    </source>
</evidence>
<accession>A0A8J2W280</accession>
<dbReference type="GO" id="GO:0071555">
    <property type="term" value="P:cell wall organization"/>
    <property type="evidence" value="ECO:0007669"/>
    <property type="project" value="UniProtKB-KW"/>
</dbReference>
<feature type="domain" description="Mur ligase central" evidence="17">
    <location>
        <begin position="112"/>
        <end position="298"/>
    </location>
</feature>
<dbReference type="InterPro" id="IPR036565">
    <property type="entry name" value="Mur-like_cat_sf"/>
</dbReference>
<evidence type="ECO:0000256" key="1">
    <source>
        <dbReference type="ARBA" id="ARBA00004496"/>
    </source>
</evidence>
<dbReference type="EC" id="6.3.2.8" evidence="3 14"/>
<evidence type="ECO:0000256" key="12">
    <source>
        <dbReference type="ARBA" id="ARBA00023316"/>
    </source>
</evidence>
<evidence type="ECO:0000256" key="14">
    <source>
        <dbReference type="HAMAP-Rule" id="MF_00046"/>
    </source>
</evidence>
<comment type="caution">
    <text evidence="18">The sequence shown here is derived from an EMBL/GenBank/DDBJ whole genome shotgun (WGS) entry which is preliminary data.</text>
</comment>
<evidence type="ECO:0000259" key="17">
    <source>
        <dbReference type="Pfam" id="PF08245"/>
    </source>
</evidence>
<keyword evidence="9 14" id="KW-0133">Cell shape</keyword>
<organism evidence="18 19">
    <name type="scientific">Agaricicola taiwanensis</name>
    <dbReference type="NCBI Taxonomy" id="591372"/>
    <lineage>
        <taxon>Bacteria</taxon>
        <taxon>Pseudomonadati</taxon>
        <taxon>Pseudomonadota</taxon>
        <taxon>Alphaproteobacteria</taxon>
        <taxon>Rhodobacterales</taxon>
        <taxon>Paracoccaceae</taxon>
        <taxon>Agaricicola</taxon>
    </lineage>
</organism>
<dbReference type="Gene3D" id="3.40.1190.10">
    <property type="entry name" value="Mur-like, catalytic domain"/>
    <property type="match status" value="1"/>
</dbReference>
<dbReference type="GO" id="GO:0008763">
    <property type="term" value="F:UDP-N-acetylmuramate-L-alanine ligase activity"/>
    <property type="evidence" value="ECO:0007669"/>
    <property type="project" value="UniProtKB-UniRule"/>
</dbReference>
<keyword evidence="5 14" id="KW-0436">Ligase</keyword>
<feature type="domain" description="Mur ligase N-terminal catalytic" evidence="15">
    <location>
        <begin position="10"/>
        <end position="107"/>
    </location>
</feature>
<dbReference type="Gene3D" id="3.90.190.20">
    <property type="entry name" value="Mur ligase, C-terminal domain"/>
    <property type="match status" value="1"/>
</dbReference>
<dbReference type="SUPFAM" id="SSF53244">
    <property type="entry name" value="MurD-like peptide ligases, peptide-binding domain"/>
    <property type="match status" value="1"/>
</dbReference>
<comment type="similarity">
    <text evidence="14">Belongs to the MurCDEF family.</text>
</comment>
<keyword evidence="4 14" id="KW-0963">Cytoplasm</keyword>
<dbReference type="PANTHER" id="PTHR43445:SF3">
    <property type="entry name" value="UDP-N-ACETYLMURAMATE--L-ALANINE LIGASE"/>
    <property type="match status" value="1"/>
</dbReference>
<dbReference type="Pfam" id="PF08245">
    <property type="entry name" value="Mur_ligase_M"/>
    <property type="match status" value="1"/>
</dbReference>
<sequence>MRLPNHIGPIHFIGIGGIGMSGIAEVLANLGYRVQGSDASESQNVKRLRDKGISVVVGHSDSNLGDAEVVVVSSAIKRDNPELIAARAKRLPVVRRAEMLAELMRFKTCVAIAGTHGKTTTTSLVATLLDAGGLDPTVINGGIINAYGTNARLGEGEWMVVEADESDGTFLKLPAEVAIVTNIDPEHLDHFGDYDAIKKAFRTFVENVPFYGFAVMCLDHPEVQALVGKIEDRKVITYGENPQADVRLVDLDLSGGRSRFRVLFRGRDGALETEISGLEFPMPGHHNALNATAAIAVAHRLGISADSIRLGLSKFGGVKRRFTRTGEWNGVTIFDDYGHHPVEIAAVLKAARASTDARVIAVVQPHRYTRLHALFDQFCGCFNDADTVIVSEIYAAGEQPIPGAGREDLIAGLQARGHRDVLALESPQALAGLIAGRAKPGDYVVCLGAGSITQWANALPEELSAMSASAMS</sequence>
<dbReference type="Proteomes" id="UP000602745">
    <property type="component" value="Unassembled WGS sequence"/>
</dbReference>
<dbReference type="InterPro" id="IPR004101">
    <property type="entry name" value="Mur_ligase_C"/>
</dbReference>
<keyword evidence="7 14" id="KW-0547">Nucleotide-binding</keyword>
<evidence type="ECO:0000256" key="7">
    <source>
        <dbReference type="ARBA" id="ARBA00022741"/>
    </source>
</evidence>
<evidence type="ECO:0000313" key="18">
    <source>
        <dbReference type="EMBL" id="GGE42350.1"/>
    </source>
</evidence>
<name>A0A8J2W280_9RHOB</name>
<evidence type="ECO:0000256" key="5">
    <source>
        <dbReference type="ARBA" id="ARBA00022598"/>
    </source>
</evidence>
<dbReference type="SUPFAM" id="SSF51984">
    <property type="entry name" value="MurCD N-terminal domain"/>
    <property type="match status" value="1"/>
</dbReference>
<keyword evidence="8 14" id="KW-0067">ATP-binding</keyword>
<dbReference type="InterPro" id="IPR005758">
    <property type="entry name" value="UDP-N-AcMur_Ala_ligase_MurC"/>
</dbReference>
<evidence type="ECO:0000256" key="8">
    <source>
        <dbReference type="ARBA" id="ARBA00022840"/>
    </source>
</evidence>
<protein>
    <recommendedName>
        <fullName evidence="3 14">UDP-N-acetylmuramate--L-alanine ligase</fullName>
        <ecNumber evidence="3 14">6.3.2.8</ecNumber>
    </recommendedName>
    <alternativeName>
        <fullName evidence="14">UDP-N-acetylmuramoyl-L-alanine synthetase</fullName>
    </alternativeName>
</protein>
<dbReference type="Pfam" id="PF01225">
    <property type="entry name" value="Mur_ligase"/>
    <property type="match status" value="1"/>
</dbReference>
<keyword evidence="19" id="KW-1185">Reference proteome</keyword>
<feature type="binding site" evidence="14">
    <location>
        <begin position="114"/>
        <end position="120"/>
    </location>
    <ligand>
        <name>ATP</name>
        <dbReference type="ChEBI" id="CHEBI:30616"/>
    </ligand>
</feature>
<dbReference type="GO" id="GO:0005737">
    <property type="term" value="C:cytoplasm"/>
    <property type="evidence" value="ECO:0007669"/>
    <property type="project" value="UniProtKB-SubCell"/>
</dbReference>
<evidence type="ECO:0000259" key="16">
    <source>
        <dbReference type="Pfam" id="PF02875"/>
    </source>
</evidence>
<comment type="subcellular location">
    <subcellularLocation>
        <location evidence="1 14">Cytoplasm</location>
    </subcellularLocation>
</comment>
<gene>
    <name evidence="14 18" type="primary">murC</name>
    <name evidence="18" type="ORF">GCM10007276_19560</name>
</gene>
<dbReference type="Gene3D" id="3.40.50.720">
    <property type="entry name" value="NAD(P)-binding Rossmann-like Domain"/>
    <property type="match status" value="1"/>
</dbReference>
<evidence type="ECO:0000256" key="13">
    <source>
        <dbReference type="ARBA" id="ARBA00047833"/>
    </source>
</evidence>
<evidence type="ECO:0000256" key="3">
    <source>
        <dbReference type="ARBA" id="ARBA00012211"/>
    </source>
</evidence>
<dbReference type="UniPathway" id="UPA00219"/>
<dbReference type="InterPro" id="IPR036615">
    <property type="entry name" value="Mur_ligase_C_dom_sf"/>
</dbReference>
<evidence type="ECO:0000313" key="19">
    <source>
        <dbReference type="Proteomes" id="UP000602745"/>
    </source>
</evidence>
<dbReference type="GO" id="GO:0008360">
    <property type="term" value="P:regulation of cell shape"/>
    <property type="evidence" value="ECO:0007669"/>
    <property type="project" value="UniProtKB-KW"/>
</dbReference>
<dbReference type="AlphaFoldDB" id="A0A8J2W280"/>
<dbReference type="EMBL" id="BMCP01000002">
    <property type="protein sequence ID" value="GGE42350.1"/>
    <property type="molecule type" value="Genomic_DNA"/>
</dbReference>
<evidence type="ECO:0000256" key="4">
    <source>
        <dbReference type="ARBA" id="ARBA00022490"/>
    </source>
</evidence>
<evidence type="ECO:0000256" key="10">
    <source>
        <dbReference type="ARBA" id="ARBA00022984"/>
    </source>
</evidence>
<dbReference type="Pfam" id="PF02875">
    <property type="entry name" value="Mur_ligase_C"/>
    <property type="match status" value="1"/>
</dbReference>
<dbReference type="RefSeq" id="WP_188409543.1">
    <property type="nucleotide sequence ID" value="NZ_BMCP01000002.1"/>
</dbReference>
<dbReference type="GO" id="GO:0005524">
    <property type="term" value="F:ATP binding"/>
    <property type="evidence" value="ECO:0007669"/>
    <property type="project" value="UniProtKB-UniRule"/>
</dbReference>
<proteinExistence type="inferred from homology"/>
<dbReference type="InterPro" id="IPR000713">
    <property type="entry name" value="Mur_ligase_N"/>
</dbReference>
<dbReference type="PANTHER" id="PTHR43445">
    <property type="entry name" value="UDP-N-ACETYLMURAMATE--L-ALANINE LIGASE-RELATED"/>
    <property type="match status" value="1"/>
</dbReference>
<evidence type="ECO:0000259" key="15">
    <source>
        <dbReference type="Pfam" id="PF01225"/>
    </source>
</evidence>